<accession>A0A1Y3B7S7</accession>
<evidence type="ECO:0000313" key="2">
    <source>
        <dbReference type="EMBL" id="OTF76227.1"/>
    </source>
</evidence>
<protein>
    <submittedName>
        <fullName evidence="2">Uncharacterized protein</fullName>
    </submittedName>
</protein>
<dbReference type="Proteomes" id="UP000194236">
    <property type="component" value="Unassembled WGS sequence"/>
</dbReference>
<organism evidence="2 3">
    <name type="scientific">Euroglyphus maynei</name>
    <name type="common">Mayne's house dust mite</name>
    <dbReference type="NCBI Taxonomy" id="6958"/>
    <lineage>
        <taxon>Eukaryota</taxon>
        <taxon>Metazoa</taxon>
        <taxon>Ecdysozoa</taxon>
        <taxon>Arthropoda</taxon>
        <taxon>Chelicerata</taxon>
        <taxon>Arachnida</taxon>
        <taxon>Acari</taxon>
        <taxon>Acariformes</taxon>
        <taxon>Sarcoptiformes</taxon>
        <taxon>Astigmata</taxon>
        <taxon>Psoroptidia</taxon>
        <taxon>Analgoidea</taxon>
        <taxon>Pyroglyphidae</taxon>
        <taxon>Pyroglyphinae</taxon>
        <taxon>Euroglyphus</taxon>
    </lineage>
</organism>
<proteinExistence type="predicted"/>
<evidence type="ECO:0000313" key="3">
    <source>
        <dbReference type="Proteomes" id="UP000194236"/>
    </source>
</evidence>
<name>A0A1Y3B7S7_EURMA</name>
<feature type="region of interest" description="Disordered" evidence="1">
    <location>
        <begin position="62"/>
        <end position="108"/>
    </location>
</feature>
<reference evidence="2 3" key="1">
    <citation type="submission" date="2017-03" db="EMBL/GenBank/DDBJ databases">
        <title>Genome Survey of Euroglyphus maynei.</title>
        <authorList>
            <person name="Arlian L.G."/>
            <person name="Morgan M.S."/>
            <person name="Rider S.D."/>
        </authorList>
    </citation>
    <scope>NUCLEOTIDE SEQUENCE [LARGE SCALE GENOMIC DNA]</scope>
    <source>
        <strain evidence="2">Arlian Lab</strain>
        <tissue evidence="2">Whole body</tissue>
    </source>
</reference>
<sequence length="155" mass="17066">MDAAEVLEDLTAARINKDNHELASNRQGKFILMNNSDYDYKDNNQQLKDKRRSFFKDSLGRGLQESFENNGTIEMTTTTSPSSRLTNTQQQNTNDYNNYGNSSSSSSSIRRLVSSSSFGNLVDQSGGNSNLSKIGLKSKLFSALGFPPPPPTSPN</sequence>
<comment type="caution">
    <text evidence="2">The sequence shown here is derived from an EMBL/GenBank/DDBJ whole genome shotgun (WGS) entry which is preliminary data.</text>
</comment>
<gene>
    <name evidence="2" type="ORF">BLA29_002003</name>
</gene>
<dbReference type="EMBL" id="MUJZ01038507">
    <property type="protein sequence ID" value="OTF76227.1"/>
    <property type="molecule type" value="Genomic_DNA"/>
</dbReference>
<feature type="compositionally biased region" description="Low complexity" evidence="1">
    <location>
        <begin position="82"/>
        <end position="108"/>
    </location>
</feature>
<evidence type="ECO:0000256" key="1">
    <source>
        <dbReference type="SAM" id="MobiDB-lite"/>
    </source>
</evidence>
<feature type="compositionally biased region" description="Polar residues" evidence="1">
    <location>
        <begin position="66"/>
        <end position="81"/>
    </location>
</feature>
<dbReference type="AlphaFoldDB" id="A0A1Y3B7S7"/>
<keyword evidence="3" id="KW-1185">Reference proteome</keyword>